<evidence type="ECO:0000256" key="1">
    <source>
        <dbReference type="ARBA" id="ARBA00012864"/>
    </source>
</evidence>
<dbReference type="SUPFAM" id="SSF51556">
    <property type="entry name" value="Metallo-dependent hydrolases"/>
    <property type="match status" value="1"/>
</dbReference>
<comment type="function">
    <text evidence="7">Catalyzes the hydrolytic cleavage of the carbon-nitrogen bond in imidazolone-5-propanoate to yield N-formimidoyl-L-glutamate. It is the third step in the universal histidine degradation pathway.</text>
</comment>
<comment type="pathway">
    <text evidence="7">Amino-acid degradation; L-histidine degradation into L-glutamate; N-formimidoyl-L-glutamate from L-histidine: step 3/3.</text>
</comment>
<evidence type="ECO:0000259" key="8">
    <source>
        <dbReference type="Pfam" id="PF01979"/>
    </source>
</evidence>
<feature type="binding site" evidence="7">
    <location>
        <position position="321"/>
    </location>
    <ligand>
        <name>Fe(3+)</name>
        <dbReference type="ChEBI" id="CHEBI:29034"/>
    </ligand>
</feature>
<dbReference type="Gene3D" id="3.20.20.140">
    <property type="entry name" value="Metal-dependent hydrolases"/>
    <property type="match status" value="1"/>
</dbReference>
<comment type="catalytic activity">
    <reaction evidence="7">
        <text>4-imidazolone-5-propanoate + H2O = N-formimidoyl-L-glutamate</text>
        <dbReference type="Rhea" id="RHEA:23660"/>
        <dbReference type="ChEBI" id="CHEBI:15377"/>
        <dbReference type="ChEBI" id="CHEBI:58928"/>
        <dbReference type="ChEBI" id="CHEBI:77893"/>
        <dbReference type="EC" id="3.5.2.7"/>
    </reaction>
</comment>
<evidence type="ECO:0000256" key="4">
    <source>
        <dbReference type="ARBA" id="ARBA00022808"/>
    </source>
</evidence>
<keyword evidence="4 7" id="KW-0369">Histidine metabolism</keyword>
<feature type="binding site" evidence="7">
    <location>
        <position position="181"/>
    </location>
    <ligand>
        <name>4-imidazolone-5-propanoate</name>
        <dbReference type="ChEBI" id="CHEBI:77893"/>
    </ligand>
</feature>
<evidence type="ECO:0000313" key="9">
    <source>
        <dbReference type="EMBL" id="GAA0588929.1"/>
    </source>
</evidence>
<comment type="caution">
    <text evidence="9">The sequence shown here is derived from an EMBL/GenBank/DDBJ whole genome shotgun (WGS) entry which is preliminary data.</text>
</comment>
<reference evidence="9 10" key="1">
    <citation type="journal article" date="2019" name="Int. J. Syst. Evol. Microbiol.">
        <title>The Global Catalogue of Microorganisms (GCM) 10K type strain sequencing project: providing services to taxonomists for standard genome sequencing and annotation.</title>
        <authorList>
            <consortium name="The Broad Institute Genomics Platform"/>
            <consortium name="The Broad Institute Genome Sequencing Center for Infectious Disease"/>
            <person name="Wu L."/>
            <person name="Ma J."/>
        </authorList>
    </citation>
    <scope>NUCLEOTIDE SEQUENCE [LARGE SCALE GENOMIC DNA]</scope>
    <source>
        <strain evidence="9 10">JCM 9933</strain>
    </source>
</reference>
<proteinExistence type="inferred from homology"/>
<protein>
    <recommendedName>
        <fullName evidence="1 7">Imidazolonepropionase</fullName>
        <ecNumber evidence="1 7">3.5.2.7</ecNumber>
    </recommendedName>
    <alternativeName>
        <fullName evidence="7">Imidazolone-5-propionate hydrolase</fullName>
    </alternativeName>
</protein>
<feature type="binding site" evidence="7">
    <location>
        <position position="323"/>
    </location>
    <ligand>
        <name>N-formimidoyl-L-glutamate</name>
        <dbReference type="ChEBI" id="CHEBI:58928"/>
    </ligand>
</feature>
<feature type="binding site" evidence="7">
    <location>
        <position position="76"/>
    </location>
    <ligand>
        <name>Fe(3+)</name>
        <dbReference type="ChEBI" id="CHEBI:29034"/>
    </ligand>
</feature>
<comment type="subcellular location">
    <subcellularLocation>
        <location evidence="7">Cytoplasm</location>
    </subcellularLocation>
</comment>
<feature type="binding site" evidence="7">
    <location>
        <position position="246"/>
    </location>
    <ligand>
        <name>Fe(3+)</name>
        <dbReference type="ChEBI" id="CHEBI:29034"/>
    </ligand>
</feature>
<keyword evidence="6 7" id="KW-0408">Iron</keyword>
<feature type="binding site" evidence="7">
    <location>
        <position position="246"/>
    </location>
    <ligand>
        <name>Zn(2+)</name>
        <dbReference type="ChEBI" id="CHEBI:29105"/>
    </ligand>
</feature>
<comment type="similarity">
    <text evidence="7">Belongs to the metallo-dependent hydrolases superfamily. HutI family.</text>
</comment>
<dbReference type="InterPro" id="IPR005920">
    <property type="entry name" value="HutI"/>
</dbReference>
<feature type="binding site" evidence="7">
    <location>
        <position position="321"/>
    </location>
    <ligand>
        <name>Zn(2+)</name>
        <dbReference type="ChEBI" id="CHEBI:29105"/>
    </ligand>
</feature>
<dbReference type="SUPFAM" id="SSF51338">
    <property type="entry name" value="Composite domain of metallo-dependent hydrolases"/>
    <property type="match status" value="1"/>
</dbReference>
<keyword evidence="2 7" id="KW-0479">Metal-binding</keyword>
<dbReference type="RefSeq" id="WP_343896104.1">
    <property type="nucleotide sequence ID" value="NZ_BAAAFZ010000046.1"/>
</dbReference>
<dbReference type="Proteomes" id="UP001501588">
    <property type="component" value="Unassembled WGS sequence"/>
</dbReference>
<gene>
    <name evidence="7 9" type="primary">hutI</name>
    <name evidence="9" type="ORF">GCM10009416_29340</name>
</gene>
<dbReference type="InterPro" id="IPR032466">
    <property type="entry name" value="Metal_Hydrolase"/>
</dbReference>
<evidence type="ECO:0000256" key="5">
    <source>
        <dbReference type="ARBA" id="ARBA00022833"/>
    </source>
</evidence>
<organism evidence="9 10">
    <name type="scientific">Craurococcus roseus</name>
    <dbReference type="NCBI Taxonomy" id="77585"/>
    <lineage>
        <taxon>Bacteria</taxon>
        <taxon>Pseudomonadati</taxon>
        <taxon>Pseudomonadota</taxon>
        <taxon>Alphaproteobacteria</taxon>
        <taxon>Acetobacterales</taxon>
        <taxon>Acetobacteraceae</taxon>
        <taxon>Craurococcus</taxon>
    </lineage>
</organism>
<keyword evidence="10" id="KW-1185">Reference proteome</keyword>
<dbReference type="InterPro" id="IPR006680">
    <property type="entry name" value="Amidohydro-rel"/>
</dbReference>
<feature type="binding site" evidence="7">
    <location>
        <position position="85"/>
    </location>
    <ligand>
        <name>4-imidazolone-5-propanoate</name>
        <dbReference type="ChEBI" id="CHEBI:77893"/>
    </ligand>
</feature>
<evidence type="ECO:0000256" key="2">
    <source>
        <dbReference type="ARBA" id="ARBA00022723"/>
    </source>
</evidence>
<dbReference type="EMBL" id="BAAAFZ010000046">
    <property type="protein sequence ID" value="GAA0588929.1"/>
    <property type="molecule type" value="Genomic_DNA"/>
</dbReference>
<feature type="binding site" evidence="7">
    <location>
        <position position="76"/>
    </location>
    <ligand>
        <name>Zn(2+)</name>
        <dbReference type="ChEBI" id="CHEBI:29105"/>
    </ligand>
</feature>
<evidence type="ECO:0000256" key="3">
    <source>
        <dbReference type="ARBA" id="ARBA00022801"/>
    </source>
</evidence>
<feature type="binding site" evidence="7">
    <location>
        <position position="148"/>
    </location>
    <ligand>
        <name>N-formimidoyl-L-glutamate</name>
        <dbReference type="ChEBI" id="CHEBI:58928"/>
    </ligand>
</feature>
<dbReference type="Gene3D" id="2.30.40.10">
    <property type="entry name" value="Urease, subunit C, domain 1"/>
    <property type="match status" value="1"/>
</dbReference>
<sequence>MGTTEARARSWINARLATMDPSSGHPYGALEGPHALRTRHGRIEAVMPMRDWRPASGEEAVDAAGRWMTPGLVDCHTHLVWGGDRAGEFERRLAGASYAEIAAGGGGIRATVRATRATSEEELARTAAERLAPLLAEGLTTVEIKSGYGLTLADELKQLRAARRVASLVTVRATTTLLAAHAVPPEFEGRADDYVSHVCDAILPAAAAEGLADAVDVFCERIAFSPEQCARVFGRARELGLPVKGHMEQLSNLGGSRLAASHGALSADHVEYLDEAGVEALAHAGTCAVLLPGAFYFLRETQRPPVEALRRAGVPMAVATDLNPGTSPFASLRLAANMACVLFGLTVEEAFAAITREAARALGLAGRRGVLAGGADADLALWSVPHPNALVYEPMAPRLWQRVLGGEIVA</sequence>
<dbReference type="InterPro" id="IPR011059">
    <property type="entry name" value="Metal-dep_hydrolase_composite"/>
</dbReference>
<feature type="binding site" evidence="7">
    <location>
        <position position="78"/>
    </location>
    <ligand>
        <name>Zn(2+)</name>
        <dbReference type="ChEBI" id="CHEBI:29105"/>
    </ligand>
</feature>
<feature type="binding site" evidence="7">
    <location>
        <position position="326"/>
    </location>
    <ligand>
        <name>4-imidazolone-5-propanoate</name>
        <dbReference type="ChEBI" id="CHEBI:77893"/>
    </ligand>
</feature>
<dbReference type="NCBIfam" id="TIGR01224">
    <property type="entry name" value="hutI"/>
    <property type="match status" value="1"/>
</dbReference>
<evidence type="ECO:0000256" key="7">
    <source>
        <dbReference type="HAMAP-Rule" id="MF_00372"/>
    </source>
</evidence>
<accession>A0ABN1FE54</accession>
<dbReference type="PANTHER" id="PTHR42752">
    <property type="entry name" value="IMIDAZOLONEPROPIONASE"/>
    <property type="match status" value="1"/>
</dbReference>
<dbReference type="EC" id="3.5.2.7" evidence="1 7"/>
<evidence type="ECO:0000313" key="10">
    <source>
        <dbReference type="Proteomes" id="UP001501588"/>
    </source>
</evidence>
<feature type="binding site" evidence="7">
    <location>
        <position position="148"/>
    </location>
    <ligand>
        <name>4-imidazolone-5-propanoate</name>
        <dbReference type="ChEBI" id="CHEBI:77893"/>
    </ligand>
</feature>
<feature type="binding site" evidence="7">
    <location>
        <position position="78"/>
    </location>
    <ligand>
        <name>Fe(3+)</name>
        <dbReference type="ChEBI" id="CHEBI:29034"/>
    </ligand>
</feature>
<evidence type="ECO:0000256" key="6">
    <source>
        <dbReference type="ARBA" id="ARBA00023004"/>
    </source>
</evidence>
<comment type="cofactor">
    <cofactor evidence="7">
        <name>Zn(2+)</name>
        <dbReference type="ChEBI" id="CHEBI:29105"/>
    </cofactor>
    <cofactor evidence="7">
        <name>Fe(3+)</name>
        <dbReference type="ChEBI" id="CHEBI:29034"/>
    </cofactor>
    <text evidence="7">Binds 1 zinc or iron ion per subunit.</text>
</comment>
<keyword evidence="7" id="KW-0963">Cytoplasm</keyword>
<feature type="binding site" evidence="7">
    <location>
        <position position="249"/>
    </location>
    <ligand>
        <name>4-imidazolone-5-propanoate</name>
        <dbReference type="ChEBI" id="CHEBI:77893"/>
    </ligand>
</feature>
<name>A0ABN1FE54_9PROT</name>
<feature type="domain" description="Amidohydrolase-related" evidence="8">
    <location>
        <begin position="68"/>
        <end position="387"/>
    </location>
</feature>
<keyword evidence="5 7" id="KW-0862">Zinc</keyword>
<keyword evidence="3 7" id="KW-0378">Hydrolase</keyword>
<dbReference type="Pfam" id="PF01979">
    <property type="entry name" value="Amidohydro_1"/>
    <property type="match status" value="1"/>
</dbReference>
<feature type="binding site" evidence="7">
    <location>
        <position position="325"/>
    </location>
    <ligand>
        <name>N-formimidoyl-L-glutamate</name>
        <dbReference type="ChEBI" id="CHEBI:58928"/>
    </ligand>
</feature>
<dbReference type="PANTHER" id="PTHR42752:SF1">
    <property type="entry name" value="IMIDAZOLONEPROPIONASE-RELATED"/>
    <property type="match status" value="1"/>
</dbReference>
<dbReference type="HAMAP" id="MF_00372">
    <property type="entry name" value="HutI"/>
    <property type="match status" value="1"/>
</dbReference>